<reference evidence="2 3" key="1">
    <citation type="journal article" date="2019" name="Int. J. Syst. Evol. Microbiol.">
        <title>The Global Catalogue of Microorganisms (GCM) 10K type strain sequencing project: providing services to taxonomists for standard genome sequencing and annotation.</title>
        <authorList>
            <consortium name="The Broad Institute Genomics Platform"/>
            <consortium name="The Broad Institute Genome Sequencing Center for Infectious Disease"/>
            <person name="Wu L."/>
            <person name="Ma J."/>
        </authorList>
    </citation>
    <scope>NUCLEOTIDE SEQUENCE [LARGE SCALE GENOMIC DNA]</scope>
    <source>
        <strain evidence="2 3">JCM 13929</strain>
    </source>
</reference>
<name>A0ABN2FD61_9ACTN</name>
<comment type="caution">
    <text evidence="2">The sequence shown here is derived from an EMBL/GenBank/DDBJ whole genome shotgun (WGS) entry which is preliminary data.</text>
</comment>
<accession>A0ABN2FD61</accession>
<feature type="region of interest" description="Disordered" evidence="1">
    <location>
        <begin position="32"/>
        <end position="52"/>
    </location>
</feature>
<dbReference type="EMBL" id="BAAAMU010000026">
    <property type="protein sequence ID" value="GAA1639119.1"/>
    <property type="molecule type" value="Genomic_DNA"/>
</dbReference>
<evidence type="ECO:0000256" key="1">
    <source>
        <dbReference type="SAM" id="MobiDB-lite"/>
    </source>
</evidence>
<evidence type="ECO:0000313" key="3">
    <source>
        <dbReference type="Proteomes" id="UP001500064"/>
    </source>
</evidence>
<keyword evidence="3" id="KW-1185">Reference proteome</keyword>
<evidence type="ECO:0000313" key="2">
    <source>
        <dbReference type="EMBL" id="GAA1639119.1"/>
    </source>
</evidence>
<proteinExistence type="predicted"/>
<protein>
    <submittedName>
        <fullName evidence="2">Uncharacterized protein</fullName>
    </submittedName>
</protein>
<sequence>MSANFSRPAPANVIAVSRWSDASTFTVNLTPDRMTANVPESSPKHRTNRGGDKVSGVIEVIVIPANTSPALAATTQTPLGRRAKADLNASLERFARAIAFASGALVTRRSGL</sequence>
<organism evidence="2 3">
    <name type="scientific">Nonomuraea maheshkhaliensis</name>
    <dbReference type="NCBI Taxonomy" id="419590"/>
    <lineage>
        <taxon>Bacteria</taxon>
        <taxon>Bacillati</taxon>
        <taxon>Actinomycetota</taxon>
        <taxon>Actinomycetes</taxon>
        <taxon>Streptosporangiales</taxon>
        <taxon>Streptosporangiaceae</taxon>
        <taxon>Nonomuraea</taxon>
    </lineage>
</organism>
<gene>
    <name evidence="2" type="ORF">GCM10009733_040390</name>
</gene>
<dbReference type="Proteomes" id="UP001500064">
    <property type="component" value="Unassembled WGS sequence"/>
</dbReference>